<dbReference type="PANTHER" id="PTHR33116:SF86">
    <property type="entry name" value="REVERSE TRANSCRIPTASE DOMAIN-CONTAINING PROTEIN"/>
    <property type="match status" value="1"/>
</dbReference>
<protein>
    <submittedName>
        <fullName evidence="1">Uncharacterized protein</fullName>
    </submittedName>
</protein>
<dbReference type="Proteomes" id="UP001054889">
    <property type="component" value="Unassembled WGS sequence"/>
</dbReference>
<evidence type="ECO:0000313" key="2">
    <source>
        <dbReference type="Proteomes" id="UP001054889"/>
    </source>
</evidence>
<accession>A0AAV5ENS9</accession>
<dbReference type="PANTHER" id="PTHR33116">
    <property type="entry name" value="REVERSE TRANSCRIPTASE ZINC-BINDING DOMAIN-CONTAINING PROTEIN-RELATED-RELATED"/>
    <property type="match status" value="1"/>
</dbReference>
<comment type="caution">
    <text evidence="1">The sequence shown here is derived from an EMBL/GenBank/DDBJ whole genome shotgun (WGS) entry which is preliminary data.</text>
</comment>
<reference evidence="1" key="1">
    <citation type="journal article" date="2018" name="DNA Res.">
        <title>Multiple hybrid de novo genome assembly of finger millet, an orphan allotetraploid crop.</title>
        <authorList>
            <person name="Hatakeyama M."/>
            <person name="Aluri S."/>
            <person name="Balachadran M.T."/>
            <person name="Sivarajan S.R."/>
            <person name="Patrignani A."/>
            <person name="Gruter S."/>
            <person name="Poveda L."/>
            <person name="Shimizu-Inatsugi R."/>
            <person name="Baeten J."/>
            <person name="Francoijs K.J."/>
            <person name="Nataraja K.N."/>
            <person name="Reddy Y.A.N."/>
            <person name="Phadnis S."/>
            <person name="Ravikumar R.L."/>
            <person name="Schlapbach R."/>
            <person name="Sreeman S.M."/>
            <person name="Shimizu K.K."/>
        </authorList>
    </citation>
    <scope>NUCLEOTIDE SEQUENCE</scope>
</reference>
<organism evidence="1 2">
    <name type="scientific">Eleusine coracana subsp. coracana</name>
    <dbReference type="NCBI Taxonomy" id="191504"/>
    <lineage>
        <taxon>Eukaryota</taxon>
        <taxon>Viridiplantae</taxon>
        <taxon>Streptophyta</taxon>
        <taxon>Embryophyta</taxon>
        <taxon>Tracheophyta</taxon>
        <taxon>Spermatophyta</taxon>
        <taxon>Magnoliopsida</taxon>
        <taxon>Liliopsida</taxon>
        <taxon>Poales</taxon>
        <taxon>Poaceae</taxon>
        <taxon>PACMAD clade</taxon>
        <taxon>Chloridoideae</taxon>
        <taxon>Cynodonteae</taxon>
        <taxon>Eleusininae</taxon>
        <taxon>Eleusine</taxon>
    </lineage>
</organism>
<dbReference type="EMBL" id="BQKI01000076">
    <property type="protein sequence ID" value="GJN23880.1"/>
    <property type="molecule type" value="Genomic_DNA"/>
</dbReference>
<keyword evidence="2" id="KW-1185">Reference proteome</keyword>
<reference evidence="1" key="2">
    <citation type="submission" date="2021-12" db="EMBL/GenBank/DDBJ databases">
        <title>Resequencing data analysis of finger millet.</title>
        <authorList>
            <person name="Hatakeyama M."/>
            <person name="Aluri S."/>
            <person name="Balachadran M.T."/>
            <person name="Sivarajan S.R."/>
            <person name="Poveda L."/>
            <person name="Shimizu-Inatsugi R."/>
            <person name="Schlapbach R."/>
            <person name="Sreeman S.M."/>
            <person name="Shimizu K.K."/>
        </authorList>
    </citation>
    <scope>NUCLEOTIDE SEQUENCE</scope>
</reference>
<evidence type="ECO:0000313" key="1">
    <source>
        <dbReference type="EMBL" id="GJN23880.1"/>
    </source>
</evidence>
<gene>
    <name evidence="1" type="primary">gb11570</name>
    <name evidence="1" type="ORF">PR202_gb11570</name>
</gene>
<sequence>MRVSRRNAECLKGILTKYCDSSGRKISEEKSSIFFSGNTDVEEKMVVCNILDIMTESISDKYLGLPALVGVDRTDCFRHLVDRVRGRISGWKEKLLSSGGKEILIKSVAQAIPVFAMMVFRLPNKIYKGMIDAISQYWWGDEEEQKRIHWQQWWKLCMPKNKGGMGFRDLQSFNLALLAKQVWRLMSEPESLCARVLHAKYYPDGNLLNAKPKQRSSYMWQSVLAGLECFKQGYIWRVGDG</sequence>
<proteinExistence type="predicted"/>
<name>A0AAV5ENS9_ELECO</name>
<dbReference type="AlphaFoldDB" id="A0AAV5ENS9"/>